<evidence type="ECO:0000313" key="2">
    <source>
        <dbReference type="Proteomes" id="UP001057402"/>
    </source>
</evidence>
<dbReference type="Proteomes" id="UP001057402">
    <property type="component" value="Chromosome 11"/>
</dbReference>
<reference evidence="2" key="1">
    <citation type="journal article" date="2023" name="Front. Plant Sci.">
        <title>Chromosomal-level genome assembly of Melastoma candidum provides insights into trichome evolution.</title>
        <authorList>
            <person name="Zhong Y."/>
            <person name="Wu W."/>
            <person name="Sun C."/>
            <person name="Zou P."/>
            <person name="Liu Y."/>
            <person name="Dai S."/>
            <person name="Zhou R."/>
        </authorList>
    </citation>
    <scope>NUCLEOTIDE SEQUENCE [LARGE SCALE GENOMIC DNA]</scope>
</reference>
<protein>
    <submittedName>
        <fullName evidence="1">Uncharacterized protein</fullName>
    </submittedName>
</protein>
<name>A0ACB9LQA8_9MYRT</name>
<sequence>MAKAVTDLSPSSVTDDTSGPPAKHRKVANLDRGDDREPSESSTSPLIPGLPDHLAHLCLSHLRPSTLFSVNRSWRQVISSPLYPPYHSLYTLLVPRAPDGHSPVLDPPGNANVRFSSYDPVSSTWQSLPPPPSNLRLLLCHPSFLSRRFPIQSVSTASCLVLLAASTPDLLPAIPQPLIFDPAIRAWSFGPAFSAPRRWCAAGSFSGSIYVASGISSQFSVDVARSLERWDLDVQGEGSCSRTQGWNQLNGLKDGRFCRDAIEAIGWKARLCMVNVRGDAYKQGVVYNIQADTWSEMPEGMLKGWRGPVAAMDEETMYCIDERKGVLRSYDEASDSWASVTESELLIGAQQMAAARGRVCAVCKGGEIAVLDMAYDGPSSSSSRKVWVVEPPPGLQAVGVHVLPRMVNGDAVEN</sequence>
<proteinExistence type="predicted"/>
<keyword evidence="2" id="KW-1185">Reference proteome</keyword>
<gene>
    <name evidence="1" type="ORF">MLD38_037733</name>
</gene>
<organism evidence="1 2">
    <name type="scientific">Melastoma candidum</name>
    <dbReference type="NCBI Taxonomy" id="119954"/>
    <lineage>
        <taxon>Eukaryota</taxon>
        <taxon>Viridiplantae</taxon>
        <taxon>Streptophyta</taxon>
        <taxon>Embryophyta</taxon>
        <taxon>Tracheophyta</taxon>
        <taxon>Spermatophyta</taxon>
        <taxon>Magnoliopsida</taxon>
        <taxon>eudicotyledons</taxon>
        <taxon>Gunneridae</taxon>
        <taxon>Pentapetalae</taxon>
        <taxon>rosids</taxon>
        <taxon>malvids</taxon>
        <taxon>Myrtales</taxon>
        <taxon>Melastomataceae</taxon>
        <taxon>Melastomatoideae</taxon>
        <taxon>Melastomateae</taxon>
        <taxon>Melastoma</taxon>
    </lineage>
</organism>
<dbReference type="EMBL" id="CM042890">
    <property type="protein sequence ID" value="KAI4312949.1"/>
    <property type="molecule type" value="Genomic_DNA"/>
</dbReference>
<accession>A0ACB9LQA8</accession>
<comment type="caution">
    <text evidence="1">The sequence shown here is derived from an EMBL/GenBank/DDBJ whole genome shotgun (WGS) entry which is preliminary data.</text>
</comment>
<evidence type="ECO:0000313" key="1">
    <source>
        <dbReference type="EMBL" id="KAI4312949.1"/>
    </source>
</evidence>